<dbReference type="OrthoDB" id="8673861at2"/>
<gene>
    <name evidence="1" type="ORF">E3E12_08185</name>
</gene>
<name>A0A4Y6UAE4_9PROT</name>
<evidence type="ECO:0000313" key="2">
    <source>
        <dbReference type="Proteomes" id="UP000318709"/>
    </source>
</evidence>
<protein>
    <submittedName>
        <fullName evidence="1">Uncharacterized protein</fullName>
    </submittedName>
</protein>
<dbReference type="AlphaFoldDB" id="A0A4Y6UAE4"/>
<sequence length="258" mass="26725">MADYHVTLNSTSTLSNGSAGPSWTTSFTLPGVATVSELASYATVDDLKDYATLSQLSGCATKSDLKTYATTAQLGGYLARAGGQVVGDINMAHPSATAPLSSSPFLTLNLPAADTDFTLYNYLDGNGVGSGVVQVHSPSQPKGTNPWTWMFSGLYGCLLNSSANAMVAAPGNQRRLSQPFTVSAKDGDWIAFPVAFAGAYDQQVLATATDLSNAPVTACRKAGHARDPKGFVIGLYAKDGSPIATPITVDILAYGPEA</sequence>
<organism evidence="1 2">
    <name type="scientific">Formicincola oecophyllae</name>
    <dbReference type="NCBI Taxonomy" id="2558361"/>
    <lineage>
        <taxon>Bacteria</taxon>
        <taxon>Pseudomonadati</taxon>
        <taxon>Pseudomonadota</taxon>
        <taxon>Alphaproteobacteria</taxon>
        <taxon>Acetobacterales</taxon>
        <taxon>Acetobacteraceae</taxon>
        <taxon>Formicincola</taxon>
    </lineage>
</organism>
<proteinExistence type="predicted"/>
<dbReference type="RefSeq" id="WP_141443878.1">
    <property type="nucleotide sequence ID" value="NZ_CP038231.1"/>
</dbReference>
<dbReference type="EMBL" id="CP038231">
    <property type="protein sequence ID" value="QDH14174.1"/>
    <property type="molecule type" value="Genomic_DNA"/>
</dbReference>
<dbReference type="KEGG" id="swf:E3E12_08185"/>
<dbReference type="Proteomes" id="UP000318709">
    <property type="component" value="Chromosome"/>
</dbReference>
<reference evidence="1 2" key="1">
    <citation type="submission" date="2019-03" db="EMBL/GenBank/DDBJ databases">
        <title>The complete genome sequence of Swingsia_sp. F3b2 LMG30590(T).</title>
        <authorList>
            <person name="Chua K.-O."/>
            <person name="Chan K.-G."/>
            <person name="See-Too W.-S."/>
        </authorList>
    </citation>
    <scope>NUCLEOTIDE SEQUENCE [LARGE SCALE GENOMIC DNA]</scope>
    <source>
        <strain evidence="1 2">F3b2</strain>
    </source>
</reference>
<accession>A0A4Y6UAE4</accession>
<evidence type="ECO:0000313" key="1">
    <source>
        <dbReference type="EMBL" id="QDH14174.1"/>
    </source>
</evidence>
<keyword evidence="2" id="KW-1185">Reference proteome</keyword>